<dbReference type="SUPFAM" id="SSF55282">
    <property type="entry name" value="RL5-like"/>
    <property type="match status" value="1"/>
</dbReference>
<dbReference type="GO" id="GO:1990904">
    <property type="term" value="C:ribonucleoprotein complex"/>
    <property type="evidence" value="ECO:0007669"/>
    <property type="project" value="UniProtKB-KW"/>
</dbReference>
<dbReference type="Pfam" id="PF00673">
    <property type="entry name" value="Ribosomal_L5_C"/>
    <property type="match status" value="1"/>
</dbReference>
<evidence type="ECO:0000256" key="5">
    <source>
        <dbReference type="HAMAP-Rule" id="MF_01333"/>
    </source>
</evidence>
<comment type="caution">
    <text evidence="9">The sequence shown here is derived from an EMBL/GenBank/DDBJ whole genome shotgun (WGS) entry which is preliminary data.</text>
</comment>
<dbReference type="EMBL" id="MFQW01000016">
    <property type="protein sequence ID" value="OGH86493.1"/>
    <property type="molecule type" value="Genomic_DNA"/>
</dbReference>
<dbReference type="GO" id="GO:0003735">
    <property type="term" value="F:structural constituent of ribosome"/>
    <property type="evidence" value="ECO:0007669"/>
    <property type="project" value="InterPro"/>
</dbReference>
<dbReference type="PIRSF" id="PIRSF002161">
    <property type="entry name" value="Ribosomal_L5"/>
    <property type="match status" value="1"/>
</dbReference>
<dbReference type="Gene3D" id="3.30.1440.10">
    <property type="match status" value="1"/>
</dbReference>
<dbReference type="GO" id="GO:0000049">
    <property type="term" value="F:tRNA binding"/>
    <property type="evidence" value="ECO:0007669"/>
    <property type="project" value="UniProtKB-UniRule"/>
</dbReference>
<dbReference type="InterPro" id="IPR020930">
    <property type="entry name" value="Ribosomal_uL5_bac-type"/>
</dbReference>
<evidence type="ECO:0000256" key="6">
    <source>
        <dbReference type="RuleBase" id="RU003930"/>
    </source>
</evidence>
<organism evidence="9 10">
    <name type="scientific">Candidatus Magasanikbacteria bacterium RIFOXYC12_FULL_33_11</name>
    <dbReference type="NCBI Taxonomy" id="1798701"/>
    <lineage>
        <taxon>Bacteria</taxon>
        <taxon>Candidatus Magasanikiibacteriota</taxon>
    </lineage>
</organism>
<evidence type="ECO:0000259" key="8">
    <source>
        <dbReference type="Pfam" id="PF00673"/>
    </source>
</evidence>
<keyword evidence="5" id="KW-0694">RNA-binding</keyword>
<evidence type="ECO:0000256" key="1">
    <source>
        <dbReference type="ARBA" id="ARBA00008553"/>
    </source>
</evidence>
<evidence type="ECO:0000313" key="9">
    <source>
        <dbReference type="EMBL" id="OGH86493.1"/>
    </source>
</evidence>
<accession>A0A1F6NRV9</accession>
<proteinExistence type="inferred from homology"/>
<reference evidence="9 10" key="1">
    <citation type="journal article" date="2016" name="Nat. Commun.">
        <title>Thousands of microbial genomes shed light on interconnected biogeochemical processes in an aquifer system.</title>
        <authorList>
            <person name="Anantharaman K."/>
            <person name="Brown C.T."/>
            <person name="Hug L.A."/>
            <person name="Sharon I."/>
            <person name="Castelle C.J."/>
            <person name="Probst A.J."/>
            <person name="Thomas B.C."/>
            <person name="Singh A."/>
            <person name="Wilkins M.J."/>
            <person name="Karaoz U."/>
            <person name="Brodie E.L."/>
            <person name="Williams K.H."/>
            <person name="Hubbard S.S."/>
            <person name="Banfield J.F."/>
        </authorList>
    </citation>
    <scope>NUCLEOTIDE SEQUENCE [LARGE SCALE GENOMIC DNA]</scope>
</reference>
<dbReference type="NCBIfam" id="NF000585">
    <property type="entry name" value="PRK00010.1"/>
    <property type="match status" value="1"/>
</dbReference>
<evidence type="ECO:0000256" key="4">
    <source>
        <dbReference type="ARBA" id="ARBA00035245"/>
    </source>
</evidence>
<dbReference type="GO" id="GO:0005840">
    <property type="term" value="C:ribosome"/>
    <property type="evidence" value="ECO:0007669"/>
    <property type="project" value="UniProtKB-KW"/>
</dbReference>
<dbReference type="InterPro" id="IPR002132">
    <property type="entry name" value="Ribosomal_uL5"/>
</dbReference>
<keyword evidence="5" id="KW-0820">tRNA-binding</keyword>
<feature type="domain" description="Large ribosomal subunit protein uL5 N-terminal" evidence="7">
    <location>
        <begin position="25"/>
        <end position="81"/>
    </location>
</feature>
<dbReference type="GO" id="GO:0006412">
    <property type="term" value="P:translation"/>
    <property type="evidence" value="ECO:0007669"/>
    <property type="project" value="UniProtKB-UniRule"/>
</dbReference>
<keyword evidence="5" id="KW-0699">rRNA-binding</keyword>
<sequence>MKPELYTTYKEKVIPVLKEELGLANIMQVPKIEKVVLNVGYGRHAKDKSFIERIEKTLTLISGQKVVRNKAKKSISNFKLREGMEIGSSVTLRGYKMYEFLYKLINLTFPRVRDFRGIDPKSFDGKGNYTIGFKEQLAFPEISGDAADNIHGLQIIINTTAGNNKAGQLLLEKVGFPFRKKNNK</sequence>
<dbReference type="PANTHER" id="PTHR11994">
    <property type="entry name" value="60S RIBOSOMAL PROTEIN L11-RELATED"/>
    <property type="match status" value="1"/>
</dbReference>
<dbReference type="InterPro" id="IPR022803">
    <property type="entry name" value="Ribosomal_uL5_dom_sf"/>
</dbReference>
<dbReference type="Pfam" id="PF00281">
    <property type="entry name" value="Ribosomal_L5"/>
    <property type="match status" value="1"/>
</dbReference>
<dbReference type="FunFam" id="3.30.1440.10:FF:000001">
    <property type="entry name" value="50S ribosomal protein L5"/>
    <property type="match status" value="1"/>
</dbReference>
<dbReference type="InterPro" id="IPR031310">
    <property type="entry name" value="Ribosomal_uL5_N"/>
</dbReference>
<dbReference type="HAMAP" id="MF_01333_B">
    <property type="entry name" value="Ribosomal_uL5_B"/>
    <property type="match status" value="1"/>
</dbReference>
<gene>
    <name evidence="5" type="primary">rplE</name>
    <name evidence="9" type="ORF">A2493_03465</name>
</gene>
<evidence type="ECO:0000256" key="2">
    <source>
        <dbReference type="ARBA" id="ARBA00022980"/>
    </source>
</evidence>
<evidence type="ECO:0000259" key="7">
    <source>
        <dbReference type="Pfam" id="PF00281"/>
    </source>
</evidence>
<dbReference type="Proteomes" id="UP000178349">
    <property type="component" value="Unassembled WGS sequence"/>
</dbReference>
<keyword evidence="2 5" id="KW-0689">Ribosomal protein</keyword>
<feature type="domain" description="Large ribosomal subunit protein uL5 C-terminal" evidence="8">
    <location>
        <begin position="86"/>
        <end position="178"/>
    </location>
</feature>
<evidence type="ECO:0000256" key="3">
    <source>
        <dbReference type="ARBA" id="ARBA00023274"/>
    </source>
</evidence>
<dbReference type="AlphaFoldDB" id="A0A1F6NRV9"/>
<dbReference type="GO" id="GO:0019843">
    <property type="term" value="F:rRNA binding"/>
    <property type="evidence" value="ECO:0007669"/>
    <property type="project" value="UniProtKB-UniRule"/>
</dbReference>
<comment type="function">
    <text evidence="5">This is 1 of the proteins that bind and probably mediate the attachment of the 5S RNA into the large ribosomal subunit, where it forms part of the central protuberance. In the 70S ribosome it contacts protein S13 of the 30S subunit (bridge B1b), connecting the 2 subunits; this bridge is implicated in subunit movement. Contacts the P site tRNA; the 5S rRNA and some of its associated proteins might help stabilize positioning of ribosome-bound tRNAs.</text>
</comment>
<comment type="subunit">
    <text evidence="5">Part of the 50S ribosomal subunit; part of the 5S rRNA/L5/L18/L25 subcomplex. Contacts the 5S rRNA and the P site tRNA. Forms a bridge to the 30S subunit in the 70S ribosome.</text>
</comment>
<name>A0A1F6NRV9_9BACT</name>
<keyword evidence="3 5" id="KW-0687">Ribonucleoprotein</keyword>
<comment type="similarity">
    <text evidence="1 5 6">Belongs to the universal ribosomal protein uL5 family.</text>
</comment>
<evidence type="ECO:0000313" key="10">
    <source>
        <dbReference type="Proteomes" id="UP000178349"/>
    </source>
</evidence>
<protein>
    <recommendedName>
        <fullName evidence="4 5">Large ribosomal subunit protein uL5</fullName>
    </recommendedName>
</protein>
<dbReference type="InterPro" id="IPR031309">
    <property type="entry name" value="Ribosomal_uL5_C"/>
</dbReference>